<feature type="domain" description="YjeF N-terminal" evidence="1">
    <location>
        <begin position="1"/>
        <end position="156"/>
    </location>
</feature>
<dbReference type="PROSITE" id="PS51385">
    <property type="entry name" value="YJEF_N"/>
    <property type="match status" value="1"/>
</dbReference>
<gene>
    <name evidence="2" type="ORF">METZ01_LOCUS431913</name>
</gene>
<organism evidence="2">
    <name type="scientific">marine metagenome</name>
    <dbReference type="NCBI Taxonomy" id="408172"/>
    <lineage>
        <taxon>unclassified sequences</taxon>
        <taxon>metagenomes</taxon>
        <taxon>ecological metagenomes</taxon>
    </lineage>
</organism>
<dbReference type="InterPro" id="IPR036652">
    <property type="entry name" value="YjeF_N_dom_sf"/>
</dbReference>
<protein>
    <recommendedName>
        <fullName evidence="1">YjeF N-terminal domain-containing protein</fullName>
    </recommendedName>
</protein>
<dbReference type="NCBIfam" id="TIGR00197">
    <property type="entry name" value="yjeF_nterm"/>
    <property type="match status" value="1"/>
</dbReference>
<sequence>MRALDRYVIEDLGLPGAALMENAAKSIADLLEEEVLLRFPSCRIVICCGKGNNGGDGFALARMLANRKYQVMVVDAGEAKPPEATINQKVWTHFGESVSFPSADATRIIGEADLIIDAIFGTGLEREIGGAYLEWIETINSNNTAVKWAVDIPSGV</sequence>
<proteinExistence type="predicted"/>
<dbReference type="Pfam" id="PF03853">
    <property type="entry name" value="YjeF_N"/>
    <property type="match status" value="1"/>
</dbReference>
<reference evidence="2" key="1">
    <citation type="submission" date="2018-05" db="EMBL/GenBank/DDBJ databases">
        <authorList>
            <person name="Lanie J.A."/>
            <person name="Ng W.-L."/>
            <person name="Kazmierczak K.M."/>
            <person name="Andrzejewski T.M."/>
            <person name="Davidsen T.M."/>
            <person name="Wayne K.J."/>
            <person name="Tettelin H."/>
            <person name="Glass J.I."/>
            <person name="Rusch D."/>
            <person name="Podicherti R."/>
            <person name="Tsui H.-C.T."/>
            <person name="Winkler M.E."/>
        </authorList>
    </citation>
    <scope>NUCLEOTIDE SEQUENCE</scope>
</reference>
<dbReference type="AlphaFoldDB" id="A0A382Y7S4"/>
<feature type="non-terminal residue" evidence="2">
    <location>
        <position position="156"/>
    </location>
</feature>
<evidence type="ECO:0000313" key="2">
    <source>
        <dbReference type="EMBL" id="SVD79059.1"/>
    </source>
</evidence>
<name>A0A382Y7S4_9ZZZZ</name>
<accession>A0A382Y7S4</accession>
<dbReference type="InterPro" id="IPR004443">
    <property type="entry name" value="YjeF_N_dom"/>
</dbReference>
<dbReference type="SUPFAM" id="SSF64153">
    <property type="entry name" value="YjeF N-terminal domain-like"/>
    <property type="match status" value="1"/>
</dbReference>
<dbReference type="Gene3D" id="3.40.50.10260">
    <property type="entry name" value="YjeF N-terminal domain"/>
    <property type="match status" value="1"/>
</dbReference>
<evidence type="ECO:0000259" key="1">
    <source>
        <dbReference type="PROSITE" id="PS51385"/>
    </source>
</evidence>
<dbReference type="EMBL" id="UINC01173451">
    <property type="protein sequence ID" value="SVD79059.1"/>
    <property type="molecule type" value="Genomic_DNA"/>
</dbReference>